<dbReference type="CDD" id="cd00110">
    <property type="entry name" value="LamG"/>
    <property type="match status" value="6"/>
</dbReference>
<proteinExistence type="predicted"/>
<dbReference type="FunFam" id="2.10.25.10:FF:000029">
    <property type="entry name" value="neurexin-1 isoform X1"/>
    <property type="match status" value="1"/>
</dbReference>
<evidence type="ECO:0000256" key="6">
    <source>
        <dbReference type="ARBA" id="ARBA00023136"/>
    </source>
</evidence>
<dbReference type="Proteomes" id="UP000316079">
    <property type="component" value="Unassembled WGS sequence"/>
</dbReference>
<keyword evidence="7" id="KW-1015">Disulfide bond</keyword>
<dbReference type="InterPro" id="IPR000742">
    <property type="entry name" value="EGF"/>
</dbReference>
<feature type="domain" description="EGF-like" evidence="13">
    <location>
        <begin position="1078"/>
        <end position="1115"/>
    </location>
</feature>
<evidence type="ECO:0000259" key="12">
    <source>
        <dbReference type="PROSITE" id="PS50025"/>
    </source>
</evidence>
<dbReference type="Pfam" id="PF02210">
    <property type="entry name" value="Laminin_G_2"/>
    <property type="match status" value="5"/>
</dbReference>
<dbReference type="SMART" id="SM00181">
    <property type="entry name" value="EGF"/>
    <property type="match status" value="2"/>
</dbReference>
<keyword evidence="2 9" id="KW-0245">EGF-like domain</keyword>
<dbReference type="InterPro" id="IPR050372">
    <property type="entry name" value="Neurexin-related_CASP"/>
</dbReference>
<evidence type="ECO:0000256" key="4">
    <source>
        <dbReference type="ARBA" id="ARBA00022737"/>
    </source>
</evidence>
<protein>
    <recommendedName>
        <fullName evidence="16">Laminin G domain-containing protein</fullName>
    </recommendedName>
</protein>
<evidence type="ECO:0000256" key="9">
    <source>
        <dbReference type="PROSITE-ProRule" id="PRU00076"/>
    </source>
</evidence>
<evidence type="ECO:0000259" key="13">
    <source>
        <dbReference type="PROSITE" id="PS50026"/>
    </source>
</evidence>
<feature type="compositionally biased region" description="Polar residues" evidence="10">
    <location>
        <begin position="1295"/>
        <end position="1307"/>
    </location>
</feature>
<gene>
    <name evidence="14" type="ORF">DNTS_021762</name>
</gene>
<dbReference type="Gene3D" id="2.60.120.200">
    <property type="match status" value="6"/>
</dbReference>
<dbReference type="GO" id="GO:0016020">
    <property type="term" value="C:membrane"/>
    <property type="evidence" value="ECO:0007669"/>
    <property type="project" value="UniProtKB-SubCell"/>
</dbReference>
<feature type="domain" description="Laminin G" evidence="12">
    <location>
        <begin position="1134"/>
        <end position="1337"/>
    </location>
</feature>
<comment type="caution">
    <text evidence="14">The sequence shown here is derived from an EMBL/GenBank/DDBJ whole genome shotgun (WGS) entry which is preliminary data.</text>
</comment>
<dbReference type="SUPFAM" id="SSF49899">
    <property type="entry name" value="Concanavalin A-like lectins/glucanases"/>
    <property type="match status" value="6"/>
</dbReference>
<comment type="subcellular location">
    <subcellularLocation>
        <location evidence="1">Membrane</location>
        <topology evidence="1">Single-pass type I membrane protein</topology>
    </subcellularLocation>
</comment>
<feature type="compositionally biased region" description="Low complexity" evidence="10">
    <location>
        <begin position="1308"/>
        <end position="1318"/>
    </location>
</feature>
<dbReference type="Pfam" id="PF00054">
    <property type="entry name" value="Laminin_G_1"/>
    <property type="match status" value="1"/>
</dbReference>
<evidence type="ECO:0000256" key="3">
    <source>
        <dbReference type="ARBA" id="ARBA00022692"/>
    </source>
</evidence>
<feature type="region of interest" description="Disordered" evidence="10">
    <location>
        <begin position="1420"/>
        <end position="1455"/>
    </location>
</feature>
<evidence type="ECO:0000256" key="5">
    <source>
        <dbReference type="ARBA" id="ARBA00022989"/>
    </source>
</evidence>
<keyword evidence="15" id="KW-1185">Reference proteome</keyword>
<comment type="caution">
    <text evidence="9">Lacks conserved residue(s) required for the propagation of feature annotation.</text>
</comment>
<evidence type="ECO:0000256" key="2">
    <source>
        <dbReference type="ARBA" id="ARBA00022536"/>
    </source>
</evidence>
<organism evidence="14 15">
    <name type="scientific">Danionella cerebrum</name>
    <dbReference type="NCBI Taxonomy" id="2873325"/>
    <lineage>
        <taxon>Eukaryota</taxon>
        <taxon>Metazoa</taxon>
        <taxon>Chordata</taxon>
        <taxon>Craniata</taxon>
        <taxon>Vertebrata</taxon>
        <taxon>Euteleostomi</taxon>
        <taxon>Actinopterygii</taxon>
        <taxon>Neopterygii</taxon>
        <taxon>Teleostei</taxon>
        <taxon>Ostariophysi</taxon>
        <taxon>Cypriniformes</taxon>
        <taxon>Danionidae</taxon>
        <taxon>Danioninae</taxon>
        <taxon>Danionella</taxon>
    </lineage>
</organism>
<dbReference type="Gene3D" id="2.10.25.10">
    <property type="entry name" value="Laminin"/>
    <property type="match status" value="2"/>
</dbReference>
<evidence type="ECO:0008006" key="16">
    <source>
        <dbReference type="Google" id="ProtNLM"/>
    </source>
</evidence>
<keyword evidence="6 11" id="KW-0472">Membrane</keyword>
<feature type="domain" description="EGF-like" evidence="13">
    <location>
        <begin position="639"/>
        <end position="676"/>
    </location>
</feature>
<sequence>HQLHWIYPSSDWVTGLQCTMVPLLWIVIVVCAVEAGSKLRFPGSDEQWVEFQRWNTNCESDLSFRMKTVSTNGLLVHSNEDGFCGVLQLLIHSGKLSLCFFVSCSESTCVHSDVSINDNQWHRVTIRSSSRSRSLLVDEEKMEAELEVSVRATTVSRLFMGGVPPELSAETSDSVPISFRGWIAELRVNGSEPEVVNSSGVSLELCVSRRTCPNEGECRAVSHESLCVCSEAGGWESGCSPGLSHLTLLKQGAEESVATFRGSEYFHLDLSLKPMQSSSDEVSLFFKTFQRNGLMLHTGTSDDYLHLSLKRGSVSIIVSLGSGAFEALVEPVNGKFNDNQWHEVKVSRSLRQHAGTGHATVAVSVDGVLSTTGYTQDDYSSLSFGHFLFVGGSPSSAQLPEPLLRNSFRGCLRQVVYKNGEIDLDVSLLAVQRDPRVKIHGVVSFKRHHFSDAGIFPHAPKVELQEIRLHFLRLPHDGAQRPTALQPGETHLRNPHREKLDFFSIQLLDGLLYLLLDLGSGLSRILAADRKVNDGEWYHVDFQRRGRSGSVSVNWRQSPYESPGESELLDLDDHLYLGGFPENTPDIGTMATGARSALVQDGYVGCVRDLFVDGLSVDIRRSAELQRVSGVSSSCVREAAEKCASAPCLNGGVCREGWGRYLCDCSGTGFLGVSCQTEARVLSFSGRQLMKVQFPSVMHSQDEDVRLRFRSPRAYGLLLATTSPESSDTLRLELEESRVKLTLNLGTHALAAYEVCVRACVCVCVISSLWFTLLHPDCERRSCSSGKGPQTLFAAHNLNDDEWHTVRVLRRGKSLRLSVDHFPSVEGEISGDHTQLEFLSIEAGILTEQRRLLSAPSSFLGRLQSLVFNRKPLIELCLSGELDVCELTAEPGSRGVLSFNPVTFRSCSSFLTLGPLQAYTSMILFFQIRTSAADGLIIYSGGDAGDFLAVELVDGKLHYISDLGSGTLLMKGDAPKPLNDSVWHSVMISRDRDNLHTLRVDSRASSHSSLGARNLDLTGDLFIGGVPELMYRDLPRLVQARAGFQGCLASLDLNGKMSDLMSDALVCVGQVERGCGGPSRICEELSCANQGICLQGWEDFTCDCSMTSFEGPRCEEQSNEPLTELNLEKLHELFKLYRGCGVLQYFWPPHDRPSTRVDRLALGFLTLLSEATLVRVESAAGLGDFLMLHIEEGRVAAVFNVGTEDISLQEDSKLVNDGEYHTVRFSRNGGNASLQLDDLPAIERFPQEEPEEDRCLFQGQMSGFYYNGLKLFNMALDGDPNVRMEGSVRPLGETQAPSSTQTLHLNETSTSPTISSITLPHSREPETTEELVASAECPTDDEDVQPCEASSADPSVPSPGGEVSPSEVFRESSSTTVMVLGIVLAAALCILILLYAMYKYRNREQASYLIQQQQYCGGKPSLTRHSSHEREERKRTLASQFRASSPSLDFTQPSAVSSDGEARLLCQESAAELAAGTAPNTRAFPGVLNHSSSDSHK</sequence>
<dbReference type="PANTHER" id="PTHR15036:SF51">
    <property type="entry name" value="NEUREXIN-1"/>
    <property type="match status" value="1"/>
</dbReference>
<feature type="domain" description="Laminin G" evidence="12">
    <location>
        <begin position="38"/>
        <end position="212"/>
    </location>
</feature>
<feature type="compositionally biased region" description="Polar residues" evidence="10">
    <location>
        <begin position="1437"/>
        <end position="1455"/>
    </location>
</feature>
<feature type="non-terminal residue" evidence="14">
    <location>
        <position position="1"/>
    </location>
</feature>
<name>A0A553QNP1_9TELE</name>
<dbReference type="PANTHER" id="PTHR15036">
    <property type="entry name" value="PIKACHURIN-LIKE PROTEIN"/>
    <property type="match status" value="1"/>
</dbReference>
<feature type="transmembrane region" description="Helical" evidence="11">
    <location>
        <begin position="1377"/>
        <end position="1398"/>
    </location>
</feature>
<feature type="compositionally biased region" description="Low complexity" evidence="10">
    <location>
        <begin position="1354"/>
        <end position="1367"/>
    </location>
</feature>
<feature type="domain" description="Laminin G" evidence="12">
    <location>
        <begin position="681"/>
        <end position="907"/>
    </location>
</feature>
<dbReference type="PROSITE" id="PS50026">
    <property type="entry name" value="EGF_3"/>
    <property type="match status" value="2"/>
</dbReference>
<evidence type="ECO:0000256" key="11">
    <source>
        <dbReference type="SAM" id="Phobius"/>
    </source>
</evidence>
<evidence type="ECO:0000313" key="15">
    <source>
        <dbReference type="Proteomes" id="UP000316079"/>
    </source>
</evidence>
<feature type="domain" description="Laminin G" evidence="12">
    <location>
        <begin position="886"/>
        <end position="1075"/>
    </location>
</feature>
<evidence type="ECO:0000313" key="14">
    <source>
        <dbReference type="EMBL" id="TRY91603.1"/>
    </source>
</evidence>
<feature type="domain" description="Laminin G" evidence="12">
    <location>
        <begin position="257"/>
        <end position="437"/>
    </location>
</feature>
<reference evidence="14 15" key="1">
    <citation type="journal article" date="2019" name="Sci. Data">
        <title>Hybrid genome assembly and annotation of Danionella translucida.</title>
        <authorList>
            <person name="Kadobianskyi M."/>
            <person name="Schulze L."/>
            <person name="Schuelke M."/>
            <person name="Judkewitz B."/>
        </authorList>
    </citation>
    <scope>NUCLEOTIDE SEQUENCE [LARGE SCALE GENOMIC DNA]</scope>
    <source>
        <strain evidence="14 15">Bolton</strain>
    </source>
</reference>
<keyword evidence="5 11" id="KW-1133">Transmembrane helix</keyword>
<evidence type="ECO:0000256" key="10">
    <source>
        <dbReference type="SAM" id="MobiDB-lite"/>
    </source>
</evidence>
<dbReference type="PROSITE" id="PS50025">
    <property type="entry name" value="LAM_G_DOMAIN"/>
    <property type="match status" value="6"/>
</dbReference>
<evidence type="ECO:0000256" key="8">
    <source>
        <dbReference type="ARBA" id="ARBA00054347"/>
    </source>
</evidence>
<dbReference type="STRING" id="623744.A0A553QNP1"/>
<feature type="region of interest" description="Disordered" evidence="10">
    <location>
        <begin position="1285"/>
        <end position="1367"/>
    </location>
</feature>
<dbReference type="OrthoDB" id="5989513at2759"/>
<keyword evidence="3 11" id="KW-0812">Transmembrane</keyword>
<keyword evidence="4" id="KW-0677">Repeat</keyword>
<feature type="compositionally biased region" description="Basic and acidic residues" evidence="10">
    <location>
        <begin position="1426"/>
        <end position="1435"/>
    </location>
</feature>
<comment type="function">
    <text evidence="8">Neuronal cell surface protein that may be involved in cell recognition and cell adhesion.</text>
</comment>
<dbReference type="InterPro" id="IPR001791">
    <property type="entry name" value="Laminin_G"/>
</dbReference>
<dbReference type="InterPro" id="IPR013320">
    <property type="entry name" value="ConA-like_dom_sf"/>
</dbReference>
<dbReference type="SMART" id="SM00282">
    <property type="entry name" value="LamG"/>
    <property type="match status" value="6"/>
</dbReference>
<dbReference type="EMBL" id="SRMA01025733">
    <property type="protein sequence ID" value="TRY91603.1"/>
    <property type="molecule type" value="Genomic_DNA"/>
</dbReference>
<feature type="domain" description="Laminin G" evidence="12">
    <location>
        <begin position="442"/>
        <end position="635"/>
    </location>
</feature>
<evidence type="ECO:0000256" key="1">
    <source>
        <dbReference type="ARBA" id="ARBA00004479"/>
    </source>
</evidence>
<dbReference type="Pfam" id="PF00008">
    <property type="entry name" value="EGF"/>
    <property type="match status" value="1"/>
</dbReference>
<dbReference type="CDD" id="cd00054">
    <property type="entry name" value="EGF_CA"/>
    <property type="match status" value="2"/>
</dbReference>
<evidence type="ECO:0000256" key="7">
    <source>
        <dbReference type="ARBA" id="ARBA00023157"/>
    </source>
</evidence>
<accession>A0A553QNP1</accession>
<dbReference type="FunFam" id="2.10.25.10:FF:000015">
    <property type="entry name" value="neurexin-1 isoform X1"/>
    <property type="match status" value="1"/>
</dbReference>